<dbReference type="SUPFAM" id="SSF52200">
    <property type="entry name" value="Toll/Interleukin receptor TIR domain"/>
    <property type="match status" value="1"/>
</dbReference>
<dbReference type="OrthoDB" id="9810385at2"/>
<dbReference type="Gene3D" id="3.40.50.10140">
    <property type="entry name" value="Toll/interleukin-1 receptor homology (TIR) domain"/>
    <property type="match status" value="1"/>
</dbReference>
<organism evidence="1 2">
    <name type="scientific">Aquimarina spongiae</name>
    <dbReference type="NCBI Taxonomy" id="570521"/>
    <lineage>
        <taxon>Bacteria</taxon>
        <taxon>Pseudomonadati</taxon>
        <taxon>Bacteroidota</taxon>
        <taxon>Flavobacteriia</taxon>
        <taxon>Flavobacteriales</taxon>
        <taxon>Flavobacteriaceae</taxon>
        <taxon>Aquimarina</taxon>
    </lineage>
</organism>
<keyword evidence="2" id="KW-1185">Reference proteome</keyword>
<sequence>MSILPKYGLLQYRNSARFYIKSVEESLALFKQETKDHKIPLFLIHKPDQQEELDSAINFLNNFRVMLYVDWLDDVSEDDKSEELTQTILQKITASNKFIFLATEEALQSKWCNWVIRLAKTKIKTEDIIILPIRSDFDDFQGEDILQKHPYIYEVEEHLYHIQYPNGDSKALADWMIH</sequence>
<dbReference type="Proteomes" id="UP000184432">
    <property type="component" value="Unassembled WGS sequence"/>
</dbReference>
<dbReference type="GO" id="GO:0007165">
    <property type="term" value="P:signal transduction"/>
    <property type="evidence" value="ECO:0007669"/>
    <property type="project" value="InterPro"/>
</dbReference>
<protein>
    <submittedName>
        <fullName evidence="1">Uncharacterized protein</fullName>
    </submittedName>
</protein>
<dbReference type="RefSeq" id="WP_073318774.1">
    <property type="nucleotide sequence ID" value="NZ_FQYP01000008.1"/>
</dbReference>
<dbReference type="AlphaFoldDB" id="A0A1M6IQZ2"/>
<evidence type="ECO:0000313" key="1">
    <source>
        <dbReference type="EMBL" id="SHJ36900.1"/>
    </source>
</evidence>
<dbReference type="EMBL" id="FQYP01000008">
    <property type="protein sequence ID" value="SHJ36900.1"/>
    <property type="molecule type" value="Genomic_DNA"/>
</dbReference>
<proteinExistence type="predicted"/>
<gene>
    <name evidence="1" type="ORF">SAMN04488508_10820</name>
</gene>
<reference evidence="2" key="1">
    <citation type="submission" date="2016-11" db="EMBL/GenBank/DDBJ databases">
        <authorList>
            <person name="Varghese N."/>
            <person name="Submissions S."/>
        </authorList>
    </citation>
    <scope>NUCLEOTIDE SEQUENCE [LARGE SCALE GENOMIC DNA]</scope>
    <source>
        <strain evidence="2">DSM 22623</strain>
    </source>
</reference>
<evidence type="ECO:0000313" key="2">
    <source>
        <dbReference type="Proteomes" id="UP000184432"/>
    </source>
</evidence>
<name>A0A1M6IQZ2_9FLAO</name>
<accession>A0A1M6IQZ2</accession>
<dbReference type="InterPro" id="IPR035897">
    <property type="entry name" value="Toll_tir_struct_dom_sf"/>
</dbReference>